<evidence type="ECO:0000313" key="1">
    <source>
        <dbReference type="EMBL" id="WOH15421.1"/>
    </source>
</evidence>
<reference evidence="1" key="2">
    <citation type="submission" date="2022-03" db="EMBL/GenBank/DDBJ databases">
        <title>Draft title - Genomic analysis of global carrot germplasm unveils the trajectory of domestication and the origin of high carotenoid orange carrot.</title>
        <authorList>
            <person name="Iorizzo M."/>
            <person name="Ellison S."/>
            <person name="Senalik D."/>
            <person name="Macko-Podgorni A."/>
            <person name="Grzebelus D."/>
            <person name="Bostan H."/>
            <person name="Rolling W."/>
            <person name="Curaba J."/>
            <person name="Simon P."/>
        </authorList>
    </citation>
    <scope>NUCLEOTIDE SEQUENCE</scope>
    <source>
        <tissue evidence="1">Leaf</tissue>
    </source>
</reference>
<organism evidence="1 2">
    <name type="scientific">Daucus carota subsp. sativus</name>
    <name type="common">Carrot</name>
    <dbReference type="NCBI Taxonomy" id="79200"/>
    <lineage>
        <taxon>Eukaryota</taxon>
        <taxon>Viridiplantae</taxon>
        <taxon>Streptophyta</taxon>
        <taxon>Embryophyta</taxon>
        <taxon>Tracheophyta</taxon>
        <taxon>Spermatophyta</taxon>
        <taxon>Magnoliopsida</taxon>
        <taxon>eudicotyledons</taxon>
        <taxon>Gunneridae</taxon>
        <taxon>Pentapetalae</taxon>
        <taxon>asterids</taxon>
        <taxon>campanulids</taxon>
        <taxon>Apiales</taxon>
        <taxon>Apiaceae</taxon>
        <taxon>Apioideae</taxon>
        <taxon>Scandiceae</taxon>
        <taxon>Daucinae</taxon>
        <taxon>Daucus</taxon>
        <taxon>Daucus sect. Daucus</taxon>
    </lineage>
</organism>
<gene>
    <name evidence="1" type="ORF">DCAR_0934961</name>
</gene>
<dbReference type="AlphaFoldDB" id="A0A175YGD4"/>
<dbReference type="EMBL" id="CP093351">
    <property type="protein sequence ID" value="WOH15421.1"/>
    <property type="molecule type" value="Genomic_DNA"/>
</dbReference>
<dbReference type="Proteomes" id="UP000077755">
    <property type="component" value="Chromosome 9"/>
</dbReference>
<accession>A0A175YGD4</accession>
<reference evidence="1" key="1">
    <citation type="journal article" date="2016" name="Nat. Genet.">
        <title>A high-quality carrot genome assembly provides new insights into carotenoid accumulation and asterid genome evolution.</title>
        <authorList>
            <person name="Iorizzo M."/>
            <person name="Ellison S."/>
            <person name="Senalik D."/>
            <person name="Zeng P."/>
            <person name="Satapoomin P."/>
            <person name="Huang J."/>
            <person name="Bowman M."/>
            <person name="Iovene M."/>
            <person name="Sanseverino W."/>
            <person name="Cavagnaro P."/>
            <person name="Yildiz M."/>
            <person name="Macko-Podgorni A."/>
            <person name="Moranska E."/>
            <person name="Grzebelus E."/>
            <person name="Grzebelus D."/>
            <person name="Ashrafi H."/>
            <person name="Zheng Z."/>
            <person name="Cheng S."/>
            <person name="Spooner D."/>
            <person name="Van Deynze A."/>
            <person name="Simon P."/>
        </authorList>
    </citation>
    <scope>NUCLEOTIDE SEQUENCE</scope>
    <source>
        <tissue evidence="1">Leaf</tissue>
    </source>
</reference>
<protein>
    <submittedName>
        <fullName evidence="1">Uncharacterized protein</fullName>
    </submittedName>
</protein>
<dbReference type="Gramene" id="KZM82553">
    <property type="protein sequence ID" value="KZM82553"/>
    <property type="gene ID" value="DCAR_030122"/>
</dbReference>
<sequence>MVLYMVSERGLAGGLGFEPLPPPIFSQFKMDTKAIYVPKMGARDPLFNPKMGFRVRGSVEYKV</sequence>
<proteinExistence type="predicted"/>
<name>A0A175YGD4_DAUCS</name>
<keyword evidence="2" id="KW-1185">Reference proteome</keyword>
<evidence type="ECO:0000313" key="2">
    <source>
        <dbReference type="Proteomes" id="UP000077755"/>
    </source>
</evidence>